<evidence type="ECO:0000256" key="10">
    <source>
        <dbReference type="PIRSR" id="PIRSR036696-2"/>
    </source>
</evidence>
<feature type="domain" description="Peptidase M20 dimerisation" evidence="11">
    <location>
        <begin position="188"/>
        <end position="302"/>
    </location>
</feature>
<dbReference type="GO" id="GO:0006520">
    <property type="term" value="P:amino acid metabolic process"/>
    <property type="evidence" value="ECO:0007669"/>
    <property type="project" value="InterPro"/>
</dbReference>
<keyword evidence="4" id="KW-0963">Cytoplasm</keyword>
<evidence type="ECO:0000313" key="12">
    <source>
        <dbReference type="EMBL" id="PVU86477.1"/>
    </source>
</evidence>
<dbReference type="EC" id="3.5.1.14" evidence="3"/>
<dbReference type="Gene3D" id="1.10.150.900">
    <property type="match status" value="1"/>
</dbReference>
<dbReference type="Pfam" id="PF01546">
    <property type="entry name" value="Peptidase_M20"/>
    <property type="match status" value="1"/>
</dbReference>
<evidence type="ECO:0000256" key="3">
    <source>
        <dbReference type="ARBA" id="ARBA00011913"/>
    </source>
</evidence>
<feature type="binding site" evidence="10">
    <location>
        <position position="76"/>
    </location>
    <ligand>
        <name>Zn(2+)</name>
        <dbReference type="ChEBI" id="CHEBI:29105"/>
        <label>1</label>
    </ligand>
</feature>
<feature type="binding site" evidence="10">
    <location>
        <position position="148"/>
    </location>
    <ligand>
        <name>Zn(2+)</name>
        <dbReference type="ChEBI" id="CHEBI:29105"/>
        <label>2</label>
    </ligand>
</feature>
<keyword evidence="5 10" id="KW-0479">Metal-binding</keyword>
<evidence type="ECO:0000256" key="4">
    <source>
        <dbReference type="ARBA" id="ARBA00022490"/>
    </source>
</evidence>
<dbReference type="GO" id="GO:0046872">
    <property type="term" value="F:metal ion binding"/>
    <property type="evidence" value="ECO:0007669"/>
    <property type="project" value="UniProtKB-KW"/>
</dbReference>
<evidence type="ECO:0000256" key="8">
    <source>
        <dbReference type="ARBA" id="ARBA00029656"/>
    </source>
</evidence>
<dbReference type="EMBL" id="MBFT01000905">
    <property type="protein sequence ID" value="PVU86477.1"/>
    <property type="molecule type" value="Genomic_DNA"/>
</dbReference>
<dbReference type="OrthoDB" id="10059875at2759"/>
<feature type="binding site" evidence="10">
    <location>
        <position position="113"/>
    </location>
    <ligand>
        <name>Zn(2+)</name>
        <dbReference type="ChEBI" id="CHEBI:29105"/>
        <label>1</label>
    </ligand>
</feature>
<dbReference type="Proteomes" id="UP000245699">
    <property type="component" value="Unassembled WGS sequence"/>
</dbReference>
<keyword evidence="7 10" id="KW-0862">Zinc</keyword>
<evidence type="ECO:0000256" key="6">
    <source>
        <dbReference type="ARBA" id="ARBA00022801"/>
    </source>
</evidence>
<evidence type="ECO:0000256" key="5">
    <source>
        <dbReference type="ARBA" id="ARBA00022723"/>
    </source>
</evidence>
<dbReference type="PANTHER" id="PTHR45892:SF1">
    <property type="entry name" value="AMINOACYLASE-1"/>
    <property type="match status" value="1"/>
</dbReference>
<keyword evidence="13" id="KW-1185">Reference proteome</keyword>
<dbReference type="NCBIfam" id="TIGR01880">
    <property type="entry name" value="Ac-peptdase-euk"/>
    <property type="match status" value="1"/>
</dbReference>
<dbReference type="InterPro" id="IPR010159">
    <property type="entry name" value="N-acyl_aa_amidohydrolase"/>
</dbReference>
<accession>A0A2T9Y2D9</accession>
<dbReference type="SUPFAM" id="SSF53187">
    <property type="entry name" value="Zn-dependent exopeptidases"/>
    <property type="match status" value="1"/>
</dbReference>
<comment type="subcellular location">
    <subcellularLocation>
        <location evidence="1">Cytoplasm</location>
    </subcellularLocation>
</comment>
<feature type="binding site" evidence="10">
    <location>
        <position position="175"/>
    </location>
    <ligand>
        <name>Zn(2+)</name>
        <dbReference type="ChEBI" id="CHEBI:29105"/>
        <label>1</label>
    </ligand>
</feature>
<gene>
    <name evidence="12" type="ORF">BB559_006508</name>
</gene>
<comment type="cofactor">
    <cofactor evidence="10">
        <name>Zn(2+)</name>
        <dbReference type="ChEBI" id="CHEBI:29105"/>
    </cofactor>
    <text evidence="10">Binds 2 Zn(2+) ions per subunit.</text>
</comment>
<dbReference type="GO" id="GO:0004046">
    <property type="term" value="F:aminoacylase activity"/>
    <property type="evidence" value="ECO:0007669"/>
    <property type="project" value="UniProtKB-EC"/>
</dbReference>
<dbReference type="Gene3D" id="3.40.630.10">
    <property type="entry name" value="Zn peptidases"/>
    <property type="match status" value="1"/>
</dbReference>
<feature type="binding site" evidence="10">
    <location>
        <position position="375"/>
    </location>
    <ligand>
        <name>Zn(2+)</name>
        <dbReference type="ChEBI" id="CHEBI:29105"/>
        <label>2</label>
    </ligand>
</feature>
<evidence type="ECO:0000259" key="11">
    <source>
        <dbReference type="Pfam" id="PF07687"/>
    </source>
</evidence>
<dbReference type="InterPro" id="IPR036264">
    <property type="entry name" value="Bact_exopeptidase_dim_dom"/>
</dbReference>
<reference evidence="12 13" key="1">
    <citation type="journal article" date="2018" name="MBio">
        <title>Comparative Genomics Reveals the Core Gene Toolbox for the Fungus-Insect Symbiosis.</title>
        <authorList>
            <person name="Wang Y."/>
            <person name="Stata M."/>
            <person name="Wang W."/>
            <person name="Stajich J.E."/>
            <person name="White M.M."/>
            <person name="Moncalvo J.M."/>
        </authorList>
    </citation>
    <scope>NUCLEOTIDE SEQUENCE [LARGE SCALE GENOMIC DNA]</scope>
    <source>
        <strain evidence="12 13">AUS-77-4</strain>
    </source>
</reference>
<organism evidence="12 13">
    <name type="scientific">Furculomyces boomerangus</name>
    <dbReference type="NCBI Taxonomy" id="61424"/>
    <lineage>
        <taxon>Eukaryota</taxon>
        <taxon>Fungi</taxon>
        <taxon>Fungi incertae sedis</taxon>
        <taxon>Zoopagomycota</taxon>
        <taxon>Kickxellomycotina</taxon>
        <taxon>Harpellomycetes</taxon>
        <taxon>Harpellales</taxon>
        <taxon>Harpellaceae</taxon>
        <taxon>Furculomyces</taxon>
    </lineage>
</organism>
<dbReference type="PIRSF" id="PIRSF036696">
    <property type="entry name" value="ACY-1"/>
    <property type="match status" value="1"/>
</dbReference>
<feature type="active site" description="Proton acceptor" evidence="9">
    <location>
        <position position="147"/>
    </location>
</feature>
<name>A0A2T9Y2D9_9FUNG</name>
<dbReference type="AlphaFoldDB" id="A0A2T9Y2D9"/>
<dbReference type="GO" id="GO:0005737">
    <property type="term" value="C:cytoplasm"/>
    <property type="evidence" value="ECO:0007669"/>
    <property type="project" value="UniProtKB-SubCell"/>
</dbReference>
<dbReference type="PROSITE" id="PS00758">
    <property type="entry name" value="ARGE_DAPE_CPG2_1"/>
    <property type="match status" value="1"/>
</dbReference>
<keyword evidence="6" id="KW-0378">Hydrolase</keyword>
<comment type="similarity">
    <text evidence="2">Belongs to the peptidase M20A family.</text>
</comment>
<dbReference type="InterPro" id="IPR002933">
    <property type="entry name" value="Peptidase_M20"/>
</dbReference>
<feature type="binding site" evidence="10">
    <location>
        <position position="113"/>
    </location>
    <ligand>
        <name>Zn(2+)</name>
        <dbReference type="ChEBI" id="CHEBI:29105"/>
        <label>2</label>
    </ligand>
</feature>
<proteinExistence type="inferred from homology"/>
<comment type="caution">
    <text evidence="12">The sequence shown here is derived from an EMBL/GenBank/DDBJ whole genome shotgun (WGS) entry which is preliminary data.</text>
</comment>
<evidence type="ECO:0000256" key="2">
    <source>
        <dbReference type="ARBA" id="ARBA00006247"/>
    </source>
</evidence>
<dbReference type="PANTHER" id="PTHR45892">
    <property type="entry name" value="AMINOACYLASE-1"/>
    <property type="match status" value="1"/>
</dbReference>
<evidence type="ECO:0000256" key="7">
    <source>
        <dbReference type="ARBA" id="ARBA00022833"/>
    </source>
</evidence>
<evidence type="ECO:0000256" key="9">
    <source>
        <dbReference type="PIRSR" id="PIRSR036696-1"/>
    </source>
</evidence>
<dbReference type="STRING" id="61424.A0A2T9Y2D9"/>
<dbReference type="InterPro" id="IPR011650">
    <property type="entry name" value="Peptidase_M20_dimer"/>
</dbReference>
<dbReference type="SUPFAM" id="SSF55031">
    <property type="entry name" value="Bacterial exopeptidase dimerisation domain"/>
    <property type="match status" value="1"/>
</dbReference>
<protein>
    <recommendedName>
        <fullName evidence="3">N-acyl-aliphatic-L-amino acid amidohydrolase</fullName>
        <ecNumber evidence="3">3.5.1.14</ecNumber>
    </recommendedName>
    <alternativeName>
        <fullName evidence="8">N-acyl-L-amino-acid amidohydrolase</fullName>
    </alternativeName>
</protein>
<dbReference type="InterPro" id="IPR001261">
    <property type="entry name" value="ArgE/DapE_CS"/>
</dbReference>
<evidence type="ECO:0000313" key="13">
    <source>
        <dbReference type="Proteomes" id="UP000245699"/>
    </source>
</evidence>
<evidence type="ECO:0000256" key="1">
    <source>
        <dbReference type="ARBA" id="ARBA00004496"/>
    </source>
</evidence>
<dbReference type="InterPro" id="IPR052083">
    <property type="entry name" value="Aminoacylase-1_M20A"/>
</dbReference>
<sequence length="403" mass="44893">MTADEPQSVARFREFLRIKTVPPVHDYAGCNAFLIRQAEEIGLEHQIVECVKGIPVVILKLAGTDPTAKSILLSSHIDVVPVFEERWTYPPFGATRVPTEDGDHKIYSRGTQDMKITCMHYLEALRILAANGKKFKRNVFAVFAPDEETGGYQGIGEFVKSKEFEELNAGFDVDEGMPAAGQTHSFFYAERSTIQFTITAVGSTGHGSQFLNDTAIEKIIPAVNELLAFRTSQKEKFAALNDNENIKSGEVTSINLTQFNGGKQINIIPATYSASFDVRVSPKDDFQKIRNMIIDIAKKNGLEIKFYSQNTEASAPTVIDKENIFISTFFNVCEKRNMNIVPIICPATSDARHVRSKGIPSFGVNPILNHPFLAHDHDEYIIESEYIKGIDFYVDLIPALANC</sequence>
<dbReference type="Pfam" id="PF07687">
    <property type="entry name" value="M20_dimer"/>
    <property type="match status" value="1"/>
</dbReference>
<feature type="active site" evidence="9">
    <location>
        <position position="78"/>
    </location>
</feature>
<dbReference type="Gene3D" id="3.30.70.360">
    <property type="match status" value="1"/>
</dbReference>